<dbReference type="Proteomes" id="UP000549617">
    <property type="component" value="Unassembled WGS sequence"/>
</dbReference>
<keyword evidence="2" id="KW-1185">Reference proteome</keyword>
<protein>
    <submittedName>
        <fullName evidence="1">Putative transcriptional regulator</fullName>
    </submittedName>
</protein>
<dbReference type="RefSeq" id="WP_184015752.1">
    <property type="nucleotide sequence ID" value="NZ_JACIJC010000001.1"/>
</dbReference>
<evidence type="ECO:0000313" key="1">
    <source>
        <dbReference type="EMBL" id="MBB5684977.1"/>
    </source>
</evidence>
<accession>A0A7W9EDC5</accession>
<dbReference type="AlphaFoldDB" id="A0A7W9EDC5"/>
<gene>
    <name evidence="1" type="ORF">FHS49_000968</name>
</gene>
<proteinExistence type="predicted"/>
<reference evidence="1 2" key="1">
    <citation type="submission" date="2020-08" db="EMBL/GenBank/DDBJ databases">
        <title>Genomic Encyclopedia of Type Strains, Phase IV (KMG-IV): sequencing the most valuable type-strain genomes for metagenomic binning, comparative biology and taxonomic classification.</title>
        <authorList>
            <person name="Goeker M."/>
        </authorList>
    </citation>
    <scope>NUCLEOTIDE SEQUENCE [LARGE SCALE GENOMIC DNA]</scope>
    <source>
        <strain evidence="1 2">DSM 25079</strain>
    </source>
</reference>
<name>A0A7W9EDC5_9SPHN</name>
<evidence type="ECO:0000313" key="2">
    <source>
        <dbReference type="Proteomes" id="UP000549617"/>
    </source>
</evidence>
<sequence length="133" mass="14757">MKPRHHLYLDVALTTELEALVRSRPKLTKSAVVADALRSYLKYGARHEVDELLRKRLDRMTAETAGVRRDLHALSEALALFIRHELTVQAPIAEGDEAARAMGRARFNQFVLQVGRNLANDRLSLGGGEGEGA</sequence>
<dbReference type="EMBL" id="JACIJC010000001">
    <property type="protein sequence ID" value="MBB5684977.1"/>
    <property type="molecule type" value="Genomic_DNA"/>
</dbReference>
<organism evidence="1 2">
    <name type="scientific">Sphingobium boeckii</name>
    <dbReference type="NCBI Taxonomy" id="1082345"/>
    <lineage>
        <taxon>Bacteria</taxon>
        <taxon>Pseudomonadati</taxon>
        <taxon>Pseudomonadota</taxon>
        <taxon>Alphaproteobacteria</taxon>
        <taxon>Sphingomonadales</taxon>
        <taxon>Sphingomonadaceae</taxon>
        <taxon>Sphingobium</taxon>
    </lineage>
</organism>
<comment type="caution">
    <text evidence="1">The sequence shown here is derived from an EMBL/GenBank/DDBJ whole genome shotgun (WGS) entry which is preliminary data.</text>
</comment>